<reference evidence="1 2" key="1">
    <citation type="submission" date="2017-10" db="EMBL/GenBank/DDBJ databases">
        <title>FDA dAtabase for Regulatory Grade micrObial Sequences (FDA-ARGOS): Supporting development and validation of Infectious Disease Dx tests.</title>
        <authorList>
            <person name="Campos J."/>
            <person name="Goldberg B."/>
            <person name="Tallon L.J."/>
            <person name="Sadzewicz L."/>
            <person name="Sengamalay N."/>
            <person name="Ott S."/>
            <person name="Godinez A."/>
            <person name="Nagaraj S."/>
            <person name="Vyas G."/>
            <person name="Aluvathingal J."/>
            <person name="Nadendla S."/>
            <person name="Geyer C."/>
            <person name="Nandy P."/>
            <person name="Hobson J."/>
            <person name="Sichtig H."/>
        </authorList>
    </citation>
    <scope>NUCLEOTIDE SEQUENCE [LARGE SCALE GENOMIC DNA]</scope>
    <source>
        <strain evidence="1 2">FDAARGOS_185</strain>
    </source>
</reference>
<accession>A0A8B5W5M9</accession>
<dbReference type="InterPro" id="IPR029058">
    <property type="entry name" value="AB_hydrolase_fold"/>
</dbReference>
<comment type="caution">
    <text evidence="1">The sequence shown here is derived from an EMBL/GenBank/DDBJ whole genome shotgun (WGS) entry which is preliminary data.</text>
</comment>
<dbReference type="Gene3D" id="3.40.50.1820">
    <property type="entry name" value="alpha/beta hydrolase"/>
    <property type="match status" value="1"/>
</dbReference>
<proteinExistence type="predicted"/>
<sequence>MKNKKIGSILAILVVCILGILLFEAKDHVHAIKNGDTSLAIPAPVIMVPGTNGDVDRFDSLVDSLKQTEKGVEEVKITVNKDDSITSSGHFTKETKRPIIAVAFEDGSDPSLPKQSRWFQQALAYAEKKYTFNTYDYLGYSNGGLIITGYLENEQKSDYPALYHLITLGTPYNDTSWEYNDNSNSFTKPKAKSELLNYYLKNKKNIPKNITVYNIAGNVDHQNTDTTVPLTSVLAGRLIYGNSEKYKEIIVEEQADHGSLIENPKTLKLIKEYLFESVK</sequence>
<organism evidence="1 2">
    <name type="scientific">Enterococcus avium</name>
    <name type="common">Streptococcus avium</name>
    <dbReference type="NCBI Taxonomy" id="33945"/>
    <lineage>
        <taxon>Bacteria</taxon>
        <taxon>Bacillati</taxon>
        <taxon>Bacillota</taxon>
        <taxon>Bacilli</taxon>
        <taxon>Lactobacillales</taxon>
        <taxon>Enterococcaceae</taxon>
        <taxon>Enterococcus</taxon>
    </lineage>
</organism>
<evidence type="ECO:0008006" key="3">
    <source>
        <dbReference type="Google" id="ProtNLM"/>
    </source>
</evidence>
<evidence type="ECO:0000313" key="1">
    <source>
        <dbReference type="EMBL" id="TRZ34627.1"/>
    </source>
</evidence>
<dbReference type="Proteomes" id="UP000316316">
    <property type="component" value="Unassembled WGS sequence"/>
</dbReference>
<gene>
    <name evidence="1" type="ORF">AUF17_11250</name>
</gene>
<dbReference type="SUPFAM" id="SSF53474">
    <property type="entry name" value="alpha/beta-Hydrolases"/>
    <property type="match status" value="1"/>
</dbReference>
<evidence type="ECO:0000313" key="2">
    <source>
        <dbReference type="Proteomes" id="UP000316316"/>
    </source>
</evidence>
<dbReference type="Pfam" id="PF06028">
    <property type="entry name" value="DUF915"/>
    <property type="match status" value="1"/>
</dbReference>
<dbReference type="RefSeq" id="WP_144325316.1">
    <property type="nucleotide sequence ID" value="NZ_CABGUH010000043.1"/>
</dbReference>
<name>A0A8B5W5M9_ENTAV</name>
<dbReference type="EMBL" id="PDXQ01000001">
    <property type="protein sequence ID" value="TRZ34627.1"/>
    <property type="molecule type" value="Genomic_DNA"/>
</dbReference>
<dbReference type="AlphaFoldDB" id="A0A8B5W5M9"/>
<dbReference type="InterPro" id="IPR010315">
    <property type="entry name" value="DUF915_hydro-like"/>
</dbReference>
<protein>
    <recommendedName>
        <fullName evidence="3">Alpha/beta hydrolase</fullName>
    </recommendedName>
</protein>